<feature type="domain" description="N-acetyltransferase" evidence="4">
    <location>
        <begin position="29"/>
        <end position="200"/>
    </location>
</feature>
<evidence type="ECO:0000259" key="4">
    <source>
        <dbReference type="PROSITE" id="PS51186"/>
    </source>
</evidence>
<evidence type="ECO:0000313" key="7">
    <source>
        <dbReference type="Proteomes" id="UP001609176"/>
    </source>
</evidence>
<keyword evidence="1 6" id="KW-0808">Transferase</keyword>
<proteinExistence type="inferred from homology"/>
<keyword evidence="2 6" id="KW-0012">Acyltransferase</keyword>
<dbReference type="PANTHER" id="PTHR43792:SF8">
    <property type="entry name" value="[RIBOSOMAL PROTEIN US5]-ALANINE N-ACETYLTRANSFERASE"/>
    <property type="match status" value="1"/>
</dbReference>
<dbReference type="SUPFAM" id="SSF55729">
    <property type="entry name" value="Acyl-CoA N-acyltransferases (Nat)"/>
    <property type="match status" value="2"/>
</dbReference>
<dbReference type="InterPro" id="IPR051531">
    <property type="entry name" value="N-acetyltransferase"/>
</dbReference>
<protein>
    <submittedName>
        <fullName evidence="6">GNAT family N-acetyltransferase</fullName>
        <ecNumber evidence="6">2.3.-.-</ecNumber>
    </submittedName>
</protein>
<name>A0ABW7KRH3_9NOCA</name>
<dbReference type="EC" id="2.3.-.-" evidence="6"/>
<evidence type="ECO:0000313" key="6">
    <source>
        <dbReference type="EMBL" id="MFH5243656.1"/>
    </source>
</evidence>
<dbReference type="Pfam" id="PF13302">
    <property type="entry name" value="Acetyltransf_3"/>
    <property type="match status" value="1"/>
</dbReference>
<dbReference type="Proteomes" id="UP001609219">
    <property type="component" value="Unassembled WGS sequence"/>
</dbReference>
<dbReference type="PANTHER" id="PTHR43792">
    <property type="entry name" value="GNAT FAMILY, PUTATIVE (AFU_ORTHOLOGUE AFUA_3G00765)-RELATED-RELATED"/>
    <property type="match status" value="1"/>
</dbReference>
<dbReference type="EMBL" id="JBIMSN010000158">
    <property type="protein sequence ID" value="MFH5232773.1"/>
    <property type="molecule type" value="Genomic_DNA"/>
</dbReference>
<evidence type="ECO:0000256" key="1">
    <source>
        <dbReference type="ARBA" id="ARBA00022679"/>
    </source>
</evidence>
<comment type="caution">
    <text evidence="6">The sequence shown here is derived from an EMBL/GenBank/DDBJ whole genome shotgun (WGS) entry which is preliminary data.</text>
</comment>
<dbReference type="InterPro" id="IPR000182">
    <property type="entry name" value="GNAT_dom"/>
</dbReference>
<dbReference type="RefSeq" id="WP_395125199.1">
    <property type="nucleotide sequence ID" value="NZ_JBIMSN010000158.1"/>
</dbReference>
<dbReference type="InterPro" id="IPR016181">
    <property type="entry name" value="Acyl_CoA_acyltransferase"/>
</dbReference>
<dbReference type="PROSITE" id="PS51186">
    <property type="entry name" value="GNAT"/>
    <property type="match status" value="1"/>
</dbReference>
<reference evidence="7 8" key="1">
    <citation type="submission" date="2024-10" db="EMBL/GenBank/DDBJ databases">
        <authorList>
            <person name="Riesco R."/>
        </authorList>
    </citation>
    <scope>NUCLEOTIDE SEQUENCE [LARGE SCALE GENOMIC DNA]</scope>
    <source>
        <strain evidence="6 7">NCIMB 15448</strain>
        <strain evidence="5 8">NCIMB 15450</strain>
    </source>
</reference>
<dbReference type="EMBL" id="JBIMSP010000029">
    <property type="protein sequence ID" value="MFH5243656.1"/>
    <property type="molecule type" value="Genomic_DNA"/>
</dbReference>
<evidence type="ECO:0000256" key="2">
    <source>
        <dbReference type="ARBA" id="ARBA00023315"/>
    </source>
</evidence>
<evidence type="ECO:0000313" key="8">
    <source>
        <dbReference type="Proteomes" id="UP001609219"/>
    </source>
</evidence>
<keyword evidence="8" id="KW-1185">Reference proteome</keyword>
<sequence>MASATGSELIQLISQVTDLGPQVVNDRSVVLRPPTFSDAAQWRRIRLRDREFNEPYAPTSPLEWEAQHSVEEWVRRCLALRKAQKVGRTVPFVIDVDGKFAGECALTWTEIGTSIAELSIWLDARAARGGVGKLAAAMLVDLAFDELQLAVVTAATGTDNVAASHGSETLGMRHEATMEEFFDAGGKRKQYNFWTLLRADKPTGGFAYRAISSVRPAAPADAVEAESAGGPSAFAVARYTAKFNCELALHGLLSRLQHSPKVARGPKAVAAGDVTLRNVRKSDASALRAAEIDVDPEVVLAIEVDGTLVGRTWLRLINALSAEFGLSTDSSPPAVENAAADLMVEYAFEVGCERIWVPVVVGDVRLRNLVKHLGMAHEGTLTQYREVSGVRKDHELWAFTRTRYSNRSAPDSHSR</sequence>
<gene>
    <name evidence="6" type="ORF">ACHIPV_17500</name>
    <name evidence="5" type="ORF">ACHIRB_30015</name>
</gene>
<evidence type="ECO:0000256" key="3">
    <source>
        <dbReference type="ARBA" id="ARBA00038502"/>
    </source>
</evidence>
<comment type="similarity">
    <text evidence="3">Belongs to the acetyltransferase family. RimJ subfamily.</text>
</comment>
<evidence type="ECO:0000313" key="5">
    <source>
        <dbReference type="EMBL" id="MFH5232773.1"/>
    </source>
</evidence>
<accession>A0ABW7KRH3</accession>
<dbReference type="Proteomes" id="UP001609176">
    <property type="component" value="Unassembled WGS sequence"/>
</dbReference>
<dbReference type="GO" id="GO:0016746">
    <property type="term" value="F:acyltransferase activity"/>
    <property type="evidence" value="ECO:0007669"/>
    <property type="project" value="UniProtKB-KW"/>
</dbReference>
<dbReference type="Gene3D" id="3.40.630.30">
    <property type="match status" value="2"/>
</dbReference>
<organism evidence="6 7">
    <name type="scientific">Antrihabitans spumae</name>
    <dbReference type="NCBI Taxonomy" id="3373370"/>
    <lineage>
        <taxon>Bacteria</taxon>
        <taxon>Bacillati</taxon>
        <taxon>Actinomycetota</taxon>
        <taxon>Actinomycetes</taxon>
        <taxon>Mycobacteriales</taxon>
        <taxon>Nocardiaceae</taxon>
        <taxon>Antrihabitans</taxon>
    </lineage>
</organism>